<gene>
    <name evidence="1" type="ORF">J2S59_000287</name>
</gene>
<proteinExistence type="predicted"/>
<dbReference type="InterPro" id="IPR038563">
    <property type="entry name" value="Endonuclease_7_sf"/>
</dbReference>
<evidence type="ECO:0008006" key="3">
    <source>
        <dbReference type="Google" id="ProtNLM"/>
    </source>
</evidence>
<dbReference type="RefSeq" id="WP_181641482.1">
    <property type="nucleotide sequence ID" value="NZ_CCXJ01000051.1"/>
</dbReference>
<dbReference type="Pfam" id="PF02945">
    <property type="entry name" value="Endonuclease_7"/>
    <property type="match status" value="1"/>
</dbReference>
<dbReference type="SUPFAM" id="SSF54060">
    <property type="entry name" value="His-Me finger endonucleases"/>
    <property type="match status" value="1"/>
</dbReference>
<comment type="caution">
    <text evidence="1">The sequence shown here is derived from an EMBL/GenBank/DDBJ whole genome shotgun (WGS) entry which is preliminary data.</text>
</comment>
<name>A0ABT9NJ79_9ACTN</name>
<organism evidence="1 2">
    <name type="scientific">Nocardioides massiliensis</name>
    <dbReference type="NCBI Taxonomy" id="1325935"/>
    <lineage>
        <taxon>Bacteria</taxon>
        <taxon>Bacillati</taxon>
        <taxon>Actinomycetota</taxon>
        <taxon>Actinomycetes</taxon>
        <taxon>Propionibacteriales</taxon>
        <taxon>Nocardioidaceae</taxon>
        <taxon>Nocardioides</taxon>
    </lineage>
</organism>
<accession>A0ABT9NJ79</accession>
<dbReference type="Proteomes" id="UP001240447">
    <property type="component" value="Unassembled WGS sequence"/>
</dbReference>
<keyword evidence="2" id="KW-1185">Reference proteome</keyword>
<evidence type="ECO:0000313" key="1">
    <source>
        <dbReference type="EMBL" id="MDP9820478.1"/>
    </source>
</evidence>
<reference evidence="1 2" key="1">
    <citation type="submission" date="2023-07" db="EMBL/GenBank/DDBJ databases">
        <title>Sequencing the genomes of 1000 actinobacteria strains.</title>
        <authorList>
            <person name="Klenk H.-P."/>
        </authorList>
    </citation>
    <scope>NUCLEOTIDE SEQUENCE [LARGE SCALE GENOMIC DNA]</scope>
    <source>
        <strain evidence="1 2">GD13</strain>
    </source>
</reference>
<dbReference type="Gene3D" id="3.40.1800.10">
    <property type="entry name" value="His-Me finger endonucleases"/>
    <property type="match status" value="1"/>
</dbReference>
<evidence type="ECO:0000313" key="2">
    <source>
        <dbReference type="Proteomes" id="UP001240447"/>
    </source>
</evidence>
<protein>
    <recommendedName>
        <fullName evidence="3">Recombination endonuclease VII</fullName>
    </recommendedName>
</protein>
<dbReference type="InterPro" id="IPR004211">
    <property type="entry name" value="Endonuclease_7"/>
</dbReference>
<dbReference type="InterPro" id="IPR044925">
    <property type="entry name" value="His-Me_finger_sf"/>
</dbReference>
<sequence length="186" mass="20190">MARGGYRQPSNPAAVSGPGALSQKVCIRCGEAKPLDAFKNRAGAADGKRNDCRACSWRREELRRGRPEVRARILAAQRERRRRNYTPESGRARNISFRFRLTAEDYASLLADQGDACAICGSEPEPGTHLAVDHDHSCCPPPKKRTCGACIRGLLCSGCNKALGGFKDSPDLLSAAIRYLTETANG</sequence>
<dbReference type="EMBL" id="JAUSQM010000001">
    <property type="protein sequence ID" value="MDP9820478.1"/>
    <property type="molecule type" value="Genomic_DNA"/>
</dbReference>